<dbReference type="PANTHER" id="PTHR22674">
    <property type="entry name" value="NTPASE, KAP FAMILY P-LOOP DOMAIN-CONTAINING 1"/>
    <property type="match status" value="1"/>
</dbReference>
<dbReference type="EMBL" id="JACFSA010000001">
    <property type="protein sequence ID" value="MBI0143830.1"/>
    <property type="molecule type" value="Genomic_DNA"/>
</dbReference>
<feature type="coiled-coil region" evidence="1">
    <location>
        <begin position="162"/>
        <end position="189"/>
    </location>
</feature>
<dbReference type="Gene3D" id="3.40.50.300">
    <property type="entry name" value="P-loop containing nucleotide triphosphate hydrolases"/>
    <property type="match status" value="1"/>
</dbReference>
<organism evidence="3 4">
    <name type="scientific">Bifidobacterium choladohabitans</name>
    <dbReference type="NCBI Taxonomy" id="2750947"/>
    <lineage>
        <taxon>Bacteria</taxon>
        <taxon>Bacillati</taxon>
        <taxon>Actinomycetota</taxon>
        <taxon>Actinomycetes</taxon>
        <taxon>Bifidobacteriales</taxon>
        <taxon>Bifidobacteriaceae</taxon>
        <taxon>Bifidobacterium</taxon>
    </lineage>
</organism>
<dbReference type="InterPro" id="IPR027417">
    <property type="entry name" value="P-loop_NTPase"/>
</dbReference>
<dbReference type="Pfam" id="PF07693">
    <property type="entry name" value="KAP_NTPase"/>
    <property type="match status" value="1"/>
</dbReference>
<dbReference type="Proteomes" id="UP000700855">
    <property type="component" value="Unassembled WGS sequence"/>
</dbReference>
<protein>
    <recommendedName>
        <fullName evidence="2">KAP NTPase domain-containing protein</fullName>
    </recommendedName>
</protein>
<comment type="caution">
    <text evidence="3">The sequence shown here is derived from an EMBL/GenBank/DDBJ whole genome shotgun (WGS) entry which is preliminary data.</text>
</comment>
<feature type="domain" description="KAP NTPase" evidence="2">
    <location>
        <begin position="28"/>
        <end position="330"/>
    </location>
</feature>
<evidence type="ECO:0000313" key="3">
    <source>
        <dbReference type="EMBL" id="MBI0143830.1"/>
    </source>
</evidence>
<reference evidence="3 4" key="1">
    <citation type="submission" date="2020-07" db="EMBL/GenBank/DDBJ databases">
        <title>Isolated bacteria genomes of Apis mellifera.</title>
        <authorList>
            <person name="Wu J."/>
            <person name="Zheng H."/>
        </authorList>
    </citation>
    <scope>NUCLEOTIDE SEQUENCE [LARGE SCALE GENOMIC DNA]</scope>
    <source>
        <strain evidence="3 4">W8116</strain>
    </source>
</reference>
<dbReference type="PANTHER" id="PTHR22674:SF6">
    <property type="entry name" value="NTPASE KAP FAMILY P-LOOP DOMAIN-CONTAINING PROTEIN 1"/>
    <property type="match status" value="1"/>
</dbReference>
<dbReference type="InterPro" id="IPR011646">
    <property type="entry name" value="KAP_P-loop"/>
</dbReference>
<keyword evidence="1" id="KW-0175">Coiled coil</keyword>
<proteinExistence type="predicted"/>
<keyword evidence="4" id="KW-1185">Reference proteome</keyword>
<sequence length="769" mass="86561">MSQHSDLYLSFLQDEPIGSAADDKYNRSTYVRNLALSLSRFPGSESLVVGIQGPWGSGKTSLKNMLVEQLASTPSKKGKGKKQEEKVIVVEFEPWIYSGSGRLVTLLFNQISLTLLGKLGTARHNIANVLKRAANKAAPISGLAPAQVQMIAKAFGNLGEALEPDNQDIDRLSERRKDLKEKLEESATRIVVFIDDLDRLMDDEVTDVMRAVKAVGDLPYMTYVLLYDRDSVTKSLDKSCHGKGDEYLKKIIQVPIGMPELPQEVVYDRLEDGLTGIIGEKRAEQIYEKVQNAQFGDSSLPIYDACVKPFVRTMRDANRLINEFMLCYQVLRDDVEPMDLLGITSLEVFNPDLHRWIMASKDYLCDSDLPITGRLMLDHKVEVKAHLSTLPTYGTDAKDRDLRAVESLFPFVAYCVDSLYTRPDEVGRAIHRPEHFNTYFRLSIGNNLIHEAEYRKLLVDDSLGEEDLDDEHWLIVSSKGFSDKPAKYLSVADAGRCALVVGFCLELEARHRVVYPSCISHDVATAIMKKDYTGERSEAIVQAIADSNSPVSMIVAACMAYEIRRAIHRAKSPEKDTQEQVESKPTIGLMNNVAMFDSLPFCQDSEDIEDSGLERGLMSLCKKLKCTNCRHPQTPLSGRLLQWYASAIPLIFTKTDDRYRAFSAFQDLVDDTKFVDYALYALIQEQGGGFIVDAPLLKRFITCERIQTSLKLWDNDPNSIEDIKLLAAYDVAYKSNNHAKFVNNGEVDFLVENWKHERHSDSGFDHPLS</sequence>
<dbReference type="SUPFAM" id="SSF52540">
    <property type="entry name" value="P-loop containing nucleoside triphosphate hydrolases"/>
    <property type="match status" value="1"/>
</dbReference>
<accession>A0ABS0QZJ6</accession>
<gene>
    <name evidence="3" type="ORF">H3U98_03420</name>
</gene>
<name>A0ABS0QZJ6_9BIFI</name>
<evidence type="ECO:0000259" key="2">
    <source>
        <dbReference type="Pfam" id="PF07693"/>
    </source>
</evidence>
<evidence type="ECO:0000256" key="1">
    <source>
        <dbReference type="SAM" id="Coils"/>
    </source>
</evidence>
<evidence type="ECO:0000313" key="4">
    <source>
        <dbReference type="Proteomes" id="UP000700855"/>
    </source>
</evidence>
<dbReference type="InterPro" id="IPR052754">
    <property type="entry name" value="NTPase_KAP_P-loop"/>
</dbReference>
<dbReference type="RefSeq" id="WP_198205800.1">
    <property type="nucleotide sequence ID" value="NZ_JACFSA010000001.1"/>
</dbReference>